<comment type="caution">
    <text evidence="1">The sequence shown here is derived from an EMBL/GenBank/DDBJ whole genome shotgun (WGS) entry which is preliminary data.</text>
</comment>
<sequence length="203" mass="23488">MSASAQPFRFFDLPKEPRLLVYEHLHTPRSVLQQATGCEIEFKYMAFTFGALATCKLMRDEVKPFLAKAYKSGDHETTHTFKIVNDDICPAMKCLWAFMELIDIYGNDADGDWTERERDESCWDAEARVEFKARFISFASHATQVYKKFDRRLRINVHWSGRYAGQHFYFINQEPQVAAIQHFIELAFNSQPNPDSEAGEAGL</sequence>
<dbReference type="EMBL" id="JAPEUV010000046">
    <property type="protein sequence ID" value="KAJ4336692.1"/>
    <property type="molecule type" value="Genomic_DNA"/>
</dbReference>
<protein>
    <submittedName>
        <fullName evidence="1">Uncharacterized protein</fullName>
    </submittedName>
</protein>
<gene>
    <name evidence="1" type="ORF">N0V87_005255</name>
</gene>
<reference evidence="1" key="1">
    <citation type="submission" date="2022-10" db="EMBL/GenBank/DDBJ databases">
        <title>Tapping the CABI collections for fungal endophytes: first genome assemblies for Collariella, Neodidymelliopsis, Ascochyta clinopodiicola, Didymella pomorum, Didymosphaeria variabile, Neocosmospora piperis and Neocucurbitaria cava.</title>
        <authorList>
            <person name="Hill R."/>
        </authorList>
    </citation>
    <scope>NUCLEOTIDE SEQUENCE</scope>
    <source>
        <strain evidence="1">IMI 360193</strain>
    </source>
</reference>
<evidence type="ECO:0000313" key="1">
    <source>
        <dbReference type="EMBL" id="KAJ4336692.1"/>
    </source>
</evidence>
<accession>A0A9W9BZ64</accession>
<dbReference type="OrthoDB" id="5314997at2759"/>
<proteinExistence type="predicted"/>
<organism evidence="1 2">
    <name type="scientific">Didymella glomerata</name>
    <dbReference type="NCBI Taxonomy" id="749621"/>
    <lineage>
        <taxon>Eukaryota</taxon>
        <taxon>Fungi</taxon>
        <taxon>Dikarya</taxon>
        <taxon>Ascomycota</taxon>
        <taxon>Pezizomycotina</taxon>
        <taxon>Dothideomycetes</taxon>
        <taxon>Pleosporomycetidae</taxon>
        <taxon>Pleosporales</taxon>
        <taxon>Pleosporineae</taxon>
        <taxon>Didymellaceae</taxon>
        <taxon>Didymella</taxon>
    </lineage>
</organism>
<name>A0A9W9BZ64_9PLEO</name>
<dbReference type="AlphaFoldDB" id="A0A9W9BZ64"/>
<dbReference type="Proteomes" id="UP001140562">
    <property type="component" value="Unassembled WGS sequence"/>
</dbReference>
<keyword evidence="2" id="KW-1185">Reference proteome</keyword>
<evidence type="ECO:0000313" key="2">
    <source>
        <dbReference type="Proteomes" id="UP001140562"/>
    </source>
</evidence>